<feature type="region of interest" description="Disordered" evidence="1">
    <location>
        <begin position="77"/>
        <end position="250"/>
    </location>
</feature>
<evidence type="ECO:0000313" key="2">
    <source>
        <dbReference type="EMBL" id="RDX47645.1"/>
    </source>
</evidence>
<reference evidence="2 3" key="1">
    <citation type="journal article" date="2018" name="Biotechnol. Biofuels">
        <title>Integrative visual omics of the white-rot fungus Polyporus brumalis exposes the biotechnological potential of its oxidative enzymes for delignifying raw plant biomass.</title>
        <authorList>
            <person name="Miyauchi S."/>
            <person name="Rancon A."/>
            <person name="Drula E."/>
            <person name="Hage H."/>
            <person name="Chaduli D."/>
            <person name="Favel A."/>
            <person name="Grisel S."/>
            <person name="Henrissat B."/>
            <person name="Herpoel-Gimbert I."/>
            <person name="Ruiz-Duenas F.J."/>
            <person name="Chevret D."/>
            <person name="Hainaut M."/>
            <person name="Lin J."/>
            <person name="Wang M."/>
            <person name="Pangilinan J."/>
            <person name="Lipzen A."/>
            <person name="Lesage-Meessen L."/>
            <person name="Navarro D."/>
            <person name="Riley R."/>
            <person name="Grigoriev I.V."/>
            <person name="Zhou S."/>
            <person name="Raouche S."/>
            <person name="Rosso M.N."/>
        </authorList>
    </citation>
    <scope>NUCLEOTIDE SEQUENCE [LARGE SCALE GENOMIC DNA]</scope>
    <source>
        <strain evidence="2 3">BRFM 1820</strain>
    </source>
</reference>
<accession>A0A371D535</accession>
<feature type="compositionally biased region" description="Basic and acidic residues" evidence="1">
    <location>
        <begin position="215"/>
        <end position="226"/>
    </location>
</feature>
<gene>
    <name evidence="2" type="ORF">OH76DRAFT_724574</name>
</gene>
<feature type="compositionally biased region" description="Low complexity" evidence="1">
    <location>
        <begin position="77"/>
        <end position="93"/>
    </location>
</feature>
<keyword evidence="3" id="KW-1185">Reference proteome</keyword>
<feature type="compositionally biased region" description="Basic and acidic residues" evidence="1">
    <location>
        <begin position="128"/>
        <end position="143"/>
    </location>
</feature>
<feature type="compositionally biased region" description="Polar residues" evidence="1">
    <location>
        <begin position="146"/>
        <end position="158"/>
    </location>
</feature>
<dbReference type="EMBL" id="KZ857417">
    <property type="protein sequence ID" value="RDX47645.1"/>
    <property type="molecule type" value="Genomic_DNA"/>
</dbReference>
<feature type="compositionally biased region" description="Basic and acidic residues" evidence="1">
    <location>
        <begin position="103"/>
        <end position="116"/>
    </location>
</feature>
<dbReference type="OrthoDB" id="3251271at2759"/>
<dbReference type="Proteomes" id="UP000256964">
    <property type="component" value="Unassembled WGS sequence"/>
</dbReference>
<dbReference type="Pfam" id="PF10175">
    <property type="entry name" value="MPP6"/>
    <property type="match status" value="1"/>
</dbReference>
<sequence>MSGKTLSNGTMSLRFMQNAQRAKLQAQVEAEQAKVKDDAEWSVSQEVRDAWGMKQSSSLRDEVQHETSYVPFIFQAESGEASSSATPSSSTPTFRGRRTFNARGKEVVQEVSKAEQDESLSQNGEPGADSRTRGEKPRSRFEKLPTSISGFRTPISTQRDTKSSRTKTAQMLIREDVSVRPPAFLQPSDSAPIPPATGFIKPAGIDEPVLPPRKTAADSRKRDRVQDPSPDQPGSEGKKKKKRKEKNASS</sequence>
<proteinExistence type="predicted"/>
<dbReference type="AlphaFoldDB" id="A0A371D535"/>
<organism evidence="2 3">
    <name type="scientific">Lentinus brumalis</name>
    <dbReference type="NCBI Taxonomy" id="2498619"/>
    <lineage>
        <taxon>Eukaryota</taxon>
        <taxon>Fungi</taxon>
        <taxon>Dikarya</taxon>
        <taxon>Basidiomycota</taxon>
        <taxon>Agaricomycotina</taxon>
        <taxon>Agaricomycetes</taxon>
        <taxon>Polyporales</taxon>
        <taxon>Polyporaceae</taxon>
        <taxon>Lentinus</taxon>
    </lineage>
</organism>
<name>A0A371D535_9APHY</name>
<dbReference type="STRING" id="139420.A0A371D535"/>
<protein>
    <submittedName>
        <fullName evidence="2">Uncharacterized protein</fullName>
    </submittedName>
</protein>
<evidence type="ECO:0000313" key="3">
    <source>
        <dbReference type="Proteomes" id="UP000256964"/>
    </source>
</evidence>
<feature type="compositionally biased region" description="Basic residues" evidence="1">
    <location>
        <begin position="238"/>
        <end position="250"/>
    </location>
</feature>
<evidence type="ECO:0000256" key="1">
    <source>
        <dbReference type="SAM" id="MobiDB-lite"/>
    </source>
</evidence>